<evidence type="ECO:0000256" key="7">
    <source>
        <dbReference type="RuleBase" id="RU004011"/>
    </source>
</evidence>
<dbReference type="EMBL" id="BQXS01013872">
    <property type="protein sequence ID" value="GKT29912.1"/>
    <property type="molecule type" value="Genomic_DNA"/>
</dbReference>
<comment type="subcellular location">
    <subcellularLocation>
        <location evidence="1">Cell projection</location>
        <location evidence="1">Cilium</location>
    </subcellularLocation>
    <subcellularLocation>
        <location evidence="2">Cytoplasm</location>
        <location evidence="2">Cytoskeleton</location>
    </subcellularLocation>
</comment>
<dbReference type="Gene3D" id="2.30.29.170">
    <property type="match status" value="1"/>
</dbReference>
<evidence type="ECO:0000256" key="2">
    <source>
        <dbReference type="ARBA" id="ARBA00004245"/>
    </source>
</evidence>
<dbReference type="PANTHER" id="PTHR43109">
    <property type="entry name" value="NUCLEOSIDE DIPHOSPHATE KINASE 7"/>
    <property type="match status" value="1"/>
</dbReference>
<comment type="similarity">
    <text evidence="6 7">Belongs to the NDK family.</text>
</comment>
<name>A0ABQ5KBS5_9EUKA</name>
<dbReference type="GO" id="GO:0016301">
    <property type="term" value="F:kinase activity"/>
    <property type="evidence" value="ECO:0007669"/>
    <property type="project" value="UniProtKB-KW"/>
</dbReference>
<dbReference type="PANTHER" id="PTHR43109:SF2">
    <property type="entry name" value="NUCLEOSIDE DIPHOSPHATE KINASE 7"/>
    <property type="match status" value="1"/>
</dbReference>
<dbReference type="PRINTS" id="PR01243">
    <property type="entry name" value="NUCDPKINASE"/>
</dbReference>
<evidence type="ECO:0000259" key="8">
    <source>
        <dbReference type="PROSITE" id="PS51336"/>
    </source>
</evidence>
<dbReference type="Gene3D" id="3.30.70.141">
    <property type="entry name" value="Nucleoside diphosphate kinase-like domain"/>
    <property type="match status" value="2"/>
</dbReference>
<dbReference type="Proteomes" id="UP001057375">
    <property type="component" value="Unassembled WGS sequence"/>
</dbReference>
<evidence type="ECO:0000313" key="10">
    <source>
        <dbReference type="Proteomes" id="UP001057375"/>
    </source>
</evidence>
<evidence type="ECO:0000256" key="4">
    <source>
        <dbReference type="ARBA" id="ARBA00023212"/>
    </source>
</evidence>
<evidence type="ECO:0000256" key="5">
    <source>
        <dbReference type="ARBA" id="ARBA00023273"/>
    </source>
</evidence>
<gene>
    <name evidence="9" type="ORF">ADUPG1_014268</name>
</gene>
<keyword evidence="10" id="KW-1185">Reference proteome</keyword>
<dbReference type="Pfam" id="PF00334">
    <property type="entry name" value="NDK"/>
    <property type="match status" value="2"/>
</dbReference>
<evidence type="ECO:0000313" key="9">
    <source>
        <dbReference type="EMBL" id="GKT29912.1"/>
    </source>
</evidence>
<sequence length="380" mass="42925">MAEYRKRYAFNCEYYDVAADLIRPYTLFYYLSDGTIEMFDERTKRCFLKRTTFPLDLDALDIDRHVKIFGRQLKIVSYGDAFTKTAFDSVERTYAMIKPGTFEHVPSIISRIEESGLVIHRLKSARMSEEIAGRLYKEHDGKSFYPNLMKMITSEPMCVMELRGEGCVKRWRDLMGPTNPETAKRENPRSLRALYAKNITYNAVHGSDSSSSAERELGIVFGDDGKCPLRSTASATPFCTCVVILPHAVKEKKVGSILQHLDKSLPSNAFISAVQMFTLTPEQTKEFYAVYEGATPEYSAMVRHLSSDSCVAVCISSESEEIVGKMREWAGPKDSVIAKAIRKESARALFGYDSVQNAVHVSDLVEEAPVECGYFFKLLQ</sequence>
<dbReference type="InterPro" id="IPR036850">
    <property type="entry name" value="NDK-like_dom_sf"/>
</dbReference>
<feature type="binding site" evidence="6">
    <location>
        <position position="144"/>
    </location>
    <ligand>
        <name>ATP</name>
        <dbReference type="ChEBI" id="CHEBI:30616"/>
    </ligand>
</feature>
<dbReference type="InterPro" id="IPR001564">
    <property type="entry name" value="Nucleoside_diP_kinase"/>
</dbReference>
<keyword evidence="3" id="KW-0963">Cytoplasm</keyword>
<feature type="active site" description="Pros-phosphohistidine intermediate" evidence="6">
    <location>
        <position position="205"/>
    </location>
</feature>
<feature type="binding site" evidence="6">
    <location>
        <position position="98"/>
    </location>
    <ligand>
        <name>ATP</name>
        <dbReference type="ChEBI" id="CHEBI:30616"/>
    </ligand>
</feature>
<dbReference type="SMART" id="SM00676">
    <property type="entry name" value="DM10"/>
    <property type="match status" value="1"/>
</dbReference>
<dbReference type="PROSITE" id="PS51336">
    <property type="entry name" value="DM10"/>
    <property type="match status" value="1"/>
</dbReference>
<keyword evidence="4" id="KW-0206">Cytoskeleton</keyword>
<keyword evidence="5" id="KW-0966">Cell projection</keyword>
<feature type="binding site" evidence="6">
    <location>
        <position position="202"/>
    </location>
    <ligand>
        <name>ATP</name>
        <dbReference type="ChEBI" id="CHEBI:30616"/>
    </ligand>
</feature>
<accession>A0ABQ5KBS5</accession>
<organism evidence="9 10">
    <name type="scientific">Aduncisulcus paluster</name>
    <dbReference type="NCBI Taxonomy" id="2918883"/>
    <lineage>
        <taxon>Eukaryota</taxon>
        <taxon>Metamonada</taxon>
        <taxon>Carpediemonas-like organisms</taxon>
        <taxon>Aduncisulcus</taxon>
    </lineage>
</organism>
<proteinExistence type="inferred from homology"/>
<keyword evidence="9" id="KW-0808">Transferase</keyword>
<feature type="binding site" evidence="6">
    <location>
        <position position="178"/>
    </location>
    <ligand>
        <name>ATP</name>
        <dbReference type="ChEBI" id="CHEBI:30616"/>
    </ligand>
</feature>
<feature type="active site" description="Pros-phosphohistidine intermediate" evidence="6">
    <location>
        <position position="360"/>
    </location>
</feature>
<protein>
    <submittedName>
        <fullName evidence="9">Nucleoside diphosphate kinase, putative</fullName>
    </submittedName>
</protein>
<evidence type="ECO:0000256" key="6">
    <source>
        <dbReference type="PROSITE-ProRule" id="PRU00706"/>
    </source>
</evidence>
<evidence type="ECO:0000256" key="3">
    <source>
        <dbReference type="ARBA" id="ARBA00022490"/>
    </source>
</evidence>
<comment type="caution">
    <text evidence="9">The sequence shown here is derived from an EMBL/GenBank/DDBJ whole genome shotgun (WGS) entry which is preliminary data.</text>
</comment>
<dbReference type="SMART" id="SM00562">
    <property type="entry name" value="NDK"/>
    <property type="match status" value="2"/>
</dbReference>
<dbReference type="InterPro" id="IPR034907">
    <property type="entry name" value="NDK-like_dom"/>
</dbReference>
<reference evidence="9" key="1">
    <citation type="submission" date="2022-03" db="EMBL/GenBank/DDBJ databases">
        <title>Draft genome sequence of Aduncisulcus paluster, a free-living microaerophilic Fornicata.</title>
        <authorList>
            <person name="Yuyama I."/>
            <person name="Kume K."/>
            <person name="Tamura T."/>
            <person name="Inagaki Y."/>
            <person name="Hashimoto T."/>
        </authorList>
    </citation>
    <scope>NUCLEOTIDE SEQUENCE</scope>
    <source>
        <strain evidence="9">NY0171</strain>
    </source>
</reference>
<feature type="binding site" evidence="6">
    <location>
        <position position="172"/>
    </location>
    <ligand>
        <name>ATP</name>
        <dbReference type="ChEBI" id="CHEBI:30616"/>
    </ligand>
</feature>
<comment type="caution">
    <text evidence="6">Lacks conserved residue(s) required for the propagation of feature annotation.</text>
</comment>
<dbReference type="PROSITE" id="PS51374">
    <property type="entry name" value="NDPK_LIKE"/>
    <property type="match status" value="2"/>
</dbReference>
<dbReference type="SUPFAM" id="SSF54919">
    <property type="entry name" value="Nucleoside diphosphate kinase, NDK"/>
    <property type="match status" value="2"/>
</dbReference>
<dbReference type="InterPro" id="IPR006602">
    <property type="entry name" value="DM10_dom"/>
</dbReference>
<keyword evidence="9" id="KW-0418">Kinase</keyword>
<evidence type="ECO:0000256" key="1">
    <source>
        <dbReference type="ARBA" id="ARBA00004138"/>
    </source>
</evidence>
<feature type="domain" description="DM10" evidence="8">
    <location>
        <begin position="4"/>
        <end position="91"/>
    </location>
</feature>
<feature type="binding site" evidence="6">
    <location>
        <position position="192"/>
    </location>
    <ligand>
        <name>ATP</name>
        <dbReference type="ChEBI" id="CHEBI:30616"/>
    </ligand>
</feature>